<comment type="similarity">
    <text evidence="1">Belongs to the nitroreductase family.</text>
</comment>
<dbReference type="Pfam" id="PF00881">
    <property type="entry name" value="Nitroreductase"/>
    <property type="match status" value="1"/>
</dbReference>
<dbReference type="InterPro" id="IPR000415">
    <property type="entry name" value="Nitroreductase-like"/>
</dbReference>
<dbReference type="OrthoDB" id="9809288at2"/>
<dbReference type="RefSeq" id="WP_053946277.1">
    <property type="nucleotide sequence ID" value="NZ_CP012622.1"/>
</dbReference>
<dbReference type="GO" id="GO:0016491">
    <property type="term" value="F:oxidoreductase activity"/>
    <property type="evidence" value="ECO:0007669"/>
    <property type="project" value="UniProtKB-KW"/>
</dbReference>
<protein>
    <submittedName>
        <fullName evidence="4">Nitroreductase</fullName>
    </submittedName>
</protein>
<dbReference type="EMBL" id="CP012622">
    <property type="protein sequence ID" value="ALD66519.1"/>
    <property type="molecule type" value="Genomic_DNA"/>
</dbReference>
<keyword evidence="2" id="KW-0560">Oxidoreductase</keyword>
<dbReference type="AlphaFoldDB" id="A0A0M5KCF6"/>
<reference evidence="4 5" key="1">
    <citation type="journal article" date="2015" name="Genome Announc.">
        <title>Complete Genome Sequence of Spiroplasma cantharicola CC-1T (DSM 21588), a Bacterium Isolated from Soldier Beetle (Cantharis carolinus).</title>
        <authorList>
            <person name="Lo W.S."/>
            <person name="Liu P.Y."/>
            <person name="Kuo C.H."/>
        </authorList>
    </citation>
    <scope>NUCLEOTIDE SEQUENCE [LARGE SCALE GENOMIC DNA]</scope>
    <source>
        <strain evidence="4 5">CC-1</strain>
    </source>
</reference>
<feature type="domain" description="Nitroreductase" evidence="3">
    <location>
        <begin position="10"/>
        <end position="188"/>
    </location>
</feature>
<dbReference type="KEGG" id="scj:SCANT_v1c06130"/>
<sequence length="215" mass="24725">MTKSLELLNSRISAKRYQKDFKLSDEQKKELLESVRWAPSAFGMEPFKVLLIENEKIREEILPAWWNQVGVTQSSAIMIWVGYKEEYLKTIHFKEQTERNIPAGFENIREAMIGGVNTVLTTLDMTINEWVARQAYLSLGTVLNTAQELEIDVCPSEGFDSNMVGEVLAKHNLINLDNEKVLVGMFIGKVDTTQEFHHSFTKTRRPIEKAYKIVK</sequence>
<evidence type="ECO:0000256" key="1">
    <source>
        <dbReference type="ARBA" id="ARBA00007118"/>
    </source>
</evidence>
<name>A0A0M5KCF6_9MOLU</name>
<accession>A0A0M5KCF6</accession>
<dbReference type="PANTHER" id="PTHR43673:SF12">
    <property type="entry name" value="PROTEIN DRGA"/>
    <property type="match status" value="1"/>
</dbReference>
<evidence type="ECO:0000256" key="2">
    <source>
        <dbReference type="ARBA" id="ARBA00023002"/>
    </source>
</evidence>
<evidence type="ECO:0000313" key="4">
    <source>
        <dbReference type="EMBL" id="ALD66519.1"/>
    </source>
</evidence>
<dbReference type="SUPFAM" id="SSF55469">
    <property type="entry name" value="FMN-dependent nitroreductase-like"/>
    <property type="match status" value="1"/>
</dbReference>
<dbReference type="Proteomes" id="UP000063919">
    <property type="component" value="Chromosome"/>
</dbReference>
<dbReference type="Gene3D" id="3.40.109.10">
    <property type="entry name" value="NADH Oxidase"/>
    <property type="match status" value="1"/>
</dbReference>
<dbReference type="PATRIC" id="fig|362837.3.peg.626"/>
<proteinExistence type="inferred from homology"/>
<dbReference type="PANTHER" id="PTHR43673">
    <property type="entry name" value="NAD(P)H NITROREDUCTASE YDGI-RELATED"/>
    <property type="match status" value="1"/>
</dbReference>
<evidence type="ECO:0000313" key="5">
    <source>
        <dbReference type="Proteomes" id="UP000063919"/>
    </source>
</evidence>
<dbReference type="InterPro" id="IPR029479">
    <property type="entry name" value="Nitroreductase"/>
</dbReference>
<dbReference type="STRING" id="362837.SCANT_v1c06130"/>
<gene>
    <name evidence="4" type="ORF">SCANT_v1c06130</name>
</gene>
<evidence type="ECO:0000259" key="3">
    <source>
        <dbReference type="Pfam" id="PF00881"/>
    </source>
</evidence>
<keyword evidence="5" id="KW-1185">Reference proteome</keyword>
<organism evidence="4 5">
    <name type="scientific">Spiroplasma cantharicola</name>
    <dbReference type="NCBI Taxonomy" id="362837"/>
    <lineage>
        <taxon>Bacteria</taxon>
        <taxon>Bacillati</taxon>
        <taxon>Mycoplasmatota</taxon>
        <taxon>Mollicutes</taxon>
        <taxon>Entomoplasmatales</taxon>
        <taxon>Spiroplasmataceae</taxon>
        <taxon>Spiroplasma</taxon>
    </lineage>
</organism>